<proteinExistence type="predicted"/>
<evidence type="ECO:0000313" key="2">
    <source>
        <dbReference type="EMBL" id="MBW8728990.1"/>
    </source>
</evidence>
<evidence type="ECO:0000313" key="3">
    <source>
        <dbReference type="Proteomes" id="UP000700706"/>
    </source>
</evidence>
<dbReference type="Proteomes" id="UP000700706">
    <property type="component" value="Unassembled WGS sequence"/>
</dbReference>
<evidence type="ECO:0000259" key="1">
    <source>
        <dbReference type="Pfam" id="PF14279"/>
    </source>
</evidence>
<dbReference type="AlphaFoldDB" id="A0A952KI12"/>
<gene>
    <name evidence="2" type="ORF">JF625_28060</name>
</gene>
<protein>
    <recommendedName>
        <fullName evidence="1">HNH endonuclease 5 domain-containing protein</fullName>
    </recommendedName>
</protein>
<feature type="domain" description="HNH endonuclease 5" evidence="1">
    <location>
        <begin position="35"/>
        <end position="75"/>
    </location>
</feature>
<name>A0A952KI12_9PROT</name>
<dbReference type="EMBL" id="JAEKLZ010000476">
    <property type="protein sequence ID" value="MBW8728990.1"/>
    <property type="molecule type" value="Genomic_DNA"/>
</dbReference>
<accession>A0A952KI12</accession>
<organism evidence="2 3">
    <name type="scientific">Inquilinus limosus</name>
    <dbReference type="NCBI Taxonomy" id="171674"/>
    <lineage>
        <taxon>Bacteria</taxon>
        <taxon>Pseudomonadati</taxon>
        <taxon>Pseudomonadota</taxon>
        <taxon>Alphaproteobacteria</taxon>
        <taxon>Rhodospirillales</taxon>
        <taxon>Rhodospirillaceae</taxon>
        <taxon>Inquilinus</taxon>
    </lineage>
</organism>
<dbReference type="InterPro" id="IPR029471">
    <property type="entry name" value="HNH_5"/>
</dbReference>
<sequence>MCEDDKILDGQYEILRQVKACIGDRRVRIGHKGRCRFCGRSRETTFRKLAHTFPEALGNKWVISLDECDDCNEKFSLYENALADSMAPLLTLGGVKGKANKVRQTGRSEGSSVLRRENGVDRPRISVAINGGDFKDAFGFNPSTGEFRLNMPIAGIPFRPRHAFKALCKMAIALLPEADLAQFASLRSWILDPKDSVDFPFLDVGISMASIGNAPPFAIGTLLRRTDRSNPIPYMLFLFCAGSICLQIDLMSDGLDDHVPPIQMGAVNIRWGTIIADDTGCEAIKIDYGTPIHLNWSSLTTQPQPIESVILDFDPRTTQGRFTPVLRPNLQ</sequence>
<dbReference type="Pfam" id="PF14279">
    <property type="entry name" value="HNH_5"/>
    <property type="match status" value="1"/>
</dbReference>
<comment type="caution">
    <text evidence="2">The sequence shown here is derived from an EMBL/GenBank/DDBJ whole genome shotgun (WGS) entry which is preliminary data.</text>
</comment>
<reference evidence="2" key="1">
    <citation type="submission" date="2020-06" db="EMBL/GenBank/DDBJ databases">
        <title>Stable isotope informed genome-resolved metagenomics uncovers potential trophic interactions in rhizosphere soil.</title>
        <authorList>
            <person name="Starr E.P."/>
            <person name="Shi S."/>
            <person name="Blazewicz S.J."/>
            <person name="Koch B.J."/>
            <person name="Probst A.J."/>
            <person name="Hungate B.A."/>
            <person name="Pett-Ridge J."/>
            <person name="Firestone M.K."/>
            <person name="Banfield J.F."/>
        </authorList>
    </citation>
    <scope>NUCLEOTIDE SEQUENCE</scope>
    <source>
        <strain evidence="2">YM_69_17</strain>
    </source>
</reference>